<feature type="region of interest" description="Disordered" evidence="1">
    <location>
        <begin position="1"/>
        <end position="70"/>
    </location>
</feature>
<accession>A0A0B5F059</accession>
<feature type="region of interest" description="Disordered" evidence="1">
    <location>
        <begin position="395"/>
        <end position="424"/>
    </location>
</feature>
<organism evidence="2 3">
    <name type="scientific">Streptomyces albus (strain ATCC 21838 / DSM 41398 / FERM P-419 / JCM 4703 / NBRC 107858)</name>
    <dbReference type="NCBI Taxonomy" id="1081613"/>
    <lineage>
        <taxon>Bacteria</taxon>
        <taxon>Bacillati</taxon>
        <taxon>Actinomycetota</taxon>
        <taxon>Actinomycetes</taxon>
        <taxon>Kitasatosporales</taxon>
        <taxon>Streptomycetaceae</taxon>
        <taxon>Streptomyces</taxon>
    </lineage>
</organism>
<sequence length="788" mass="85564">MNPEGERSAPPASRSSADGPEEAVRPAAEGAGSSGEGTPRGPAPGRESARDDGEQGAQDGDGGPLGSVPFGVRDEVRETFLRSAGPTSFIFATGSNINAGTVHGGQQAHNETGASGIGGGRVEAQEGPISQAEITAARFGFAEPAWFPEAMRRLDTGLLFLAGPSRHGRRTAALNLLYRHSGGALLSALDGDTNLATWQPGEDGSRGYLVDGLLATADLKPGMIGNLRNLMEKARARMVIIVSDEPGILRSLERDLHLSPIRCTPPPAQAVFDARFEATVPDPAERARMLAALEPGLLRQLLVTELVPAEVAELVTAVAESGEDGETASPPHDLRDRLSFLAEGEVPDLLRSLYDEPDALAFLISACVFEGLDHRIVREQADQLLKTAEGRLHSVLPPGSTLRSGEKEEPAQGDRGGKDEEEPRLNEEFVFRRPLHQLLHRVGAYRGPRQVLRGSSFTYSVEPVRFTRHRQGESVLRHVWREYGQMSEVLAAWIGKIENNLELTEPAGRTMGLAATWGGGRRALSHIRSLAEVDRRTNQHIAAHAFGVAARDPVLVTEIKHMLENWTYVRSEALRSTVAYACGAEFGLSRPDIAMRLLRSLARRTSGTEHQVVLALGYSLMQLFAQNQEIVFRELLVWAADDGAHTELAIDVLPRLLLDADWFQEQLLTGSEFAQPVLALVRRALAEERTSASTRRALLAWCRDAAWSERETAAVDLLLTALAREMSPGELGLFVAIDQHKEPRLAGRDIARQVLAAWREGRPLDDFGADGQPRHPGGSGSFTSRRAM</sequence>
<gene>
    <name evidence="2" type="ORF">SLNWT_3880</name>
</gene>
<proteinExistence type="predicted"/>
<dbReference type="KEGG" id="sals:SLNWT_3880"/>
<name>A0A0B5F059_STRA4</name>
<evidence type="ECO:0000256" key="1">
    <source>
        <dbReference type="SAM" id="MobiDB-lite"/>
    </source>
</evidence>
<keyword evidence="3" id="KW-1185">Reference proteome</keyword>
<dbReference type="AlphaFoldDB" id="A0A0B5F059"/>
<dbReference type="Proteomes" id="UP000031523">
    <property type="component" value="Chromosome"/>
</dbReference>
<feature type="compositionally biased region" description="Low complexity" evidence="1">
    <location>
        <begin position="8"/>
        <end position="17"/>
    </location>
</feature>
<reference evidence="2 3" key="1">
    <citation type="submission" date="2015-01" db="EMBL/GenBank/DDBJ databases">
        <title>Enhanced salinomycin production by adjusting the supply of polyketide extender units in Streptomyce albus DSM 41398.</title>
        <authorList>
            <person name="Lu C."/>
        </authorList>
    </citation>
    <scope>NUCLEOTIDE SEQUENCE [LARGE SCALE GENOMIC DNA]</scope>
    <source>
        <strain evidence="3">ATCC 21838 / DSM 41398 / FERM P-419 / JCM 4703 / NBRC 107858</strain>
    </source>
</reference>
<protein>
    <submittedName>
        <fullName evidence="2">Uncharacterized protein</fullName>
    </submittedName>
</protein>
<feature type="region of interest" description="Disordered" evidence="1">
    <location>
        <begin position="765"/>
        <end position="788"/>
    </location>
</feature>
<dbReference type="EMBL" id="CP010519">
    <property type="protein sequence ID" value="AJE84256.1"/>
    <property type="molecule type" value="Genomic_DNA"/>
</dbReference>
<evidence type="ECO:0000313" key="3">
    <source>
        <dbReference type="Proteomes" id="UP000031523"/>
    </source>
</evidence>
<feature type="compositionally biased region" description="Basic and acidic residues" evidence="1">
    <location>
        <begin position="404"/>
        <end position="424"/>
    </location>
</feature>
<evidence type="ECO:0000313" key="2">
    <source>
        <dbReference type="EMBL" id="AJE84256.1"/>
    </source>
</evidence>